<dbReference type="Proteomes" id="UP000241107">
    <property type="component" value="Unassembled WGS sequence"/>
</dbReference>
<feature type="region of interest" description="Disordered" evidence="1">
    <location>
        <begin position="158"/>
        <end position="189"/>
    </location>
</feature>
<dbReference type="AlphaFoldDB" id="A0A2P7YXA8"/>
<evidence type="ECO:0000256" key="1">
    <source>
        <dbReference type="SAM" id="MobiDB-lite"/>
    </source>
</evidence>
<keyword evidence="4" id="KW-1185">Reference proteome</keyword>
<sequence length="294" mass="32610">MRTIKLVIFSVLAMSGVNSMHPGNFSSMPSPTIVVNDTSTLTMPQTTMTTSSQLDAEETQSQPAGPVNRLKSLKNKPIDLQSWINLYHVLYPQEKVQKAKNVVKQRYMAASKLVLKESVKGLIMSIPPKLDSSLNVSSFENNTINSTSLLRTLLGKDLESESDGSEESDSCSGSEDDLDSDSESDCEEDKYSWDYDYESWSKYNRTGEVPKEPEAPKQPEVPKEAEVKKPRFNFTNYTVSRPAGRPTRPPAVIYPEFVNHTNSSIGALEEANAAQTTSLSLWGCLLPIVIHQLI</sequence>
<feature type="chain" id="PRO_5015112100" evidence="2">
    <location>
        <begin position="20"/>
        <end position="294"/>
    </location>
</feature>
<feature type="region of interest" description="Disordered" evidence="1">
    <location>
        <begin position="206"/>
        <end position="229"/>
    </location>
</feature>
<feature type="signal peptide" evidence="2">
    <location>
        <begin position="1"/>
        <end position="19"/>
    </location>
</feature>
<dbReference type="RefSeq" id="XP_024715309.1">
    <property type="nucleotide sequence ID" value="XM_024855710.1"/>
</dbReference>
<dbReference type="GeneID" id="36563651"/>
<accession>A0A2P7YXA8</accession>
<feature type="region of interest" description="Disordered" evidence="1">
    <location>
        <begin position="47"/>
        <end position="66"/>
    </location>
</feature>
<keyword evidence="2" id="KW-0732">Signal</keyword>
<evidence type="ECO:0000313" key="3">
    <source>
        <dbReference type="EMBL" id="PSK40610.1"/>
    </source>
</evidence>
<gene>
    <name evidence="3" type="ORF">C7M61_000258</name>
</gene>
<evidence type="ECO:0000256" key="2">
    <source>
        <dbReference type="SAM" id="SignalP"/>
    </source>
</evidence>
<name>A0A2P7YXA8_9ASCO</name>
<feature type="compositionally biased region" description="Basic and acidic residues" evidence="1">
    <location>
        <begin position="208"/>
        <end position="229"/>
    </location>
</feature>
<dbReference type="EMBL" id="PYFQ01000001">
    <property type="protein sequence ID" value="PSK40610.1"/>
    <property type="molecule type" value="Genomic_DNA"/>
</dbReference>
<proteinExistence type="predicted"/>
<evidence type="ECO:0000313" key="4">
    <source>
        <dbReference type="Proteomes" id="UP000241107"/>
    </source>
</evidence>
<protein>
    <submittedName>
        <fullName evidence="3">Uncharacterized protein</fullName>
    </submittedName>
</protein>
<dbReference type="VEuPathDB" id="FungiDB:C7M61_000258"/>
<comment type="caution">
    <text evidence="3">The sequence shown here is derived from an EMBL/GenBank/DDBJ whole genome shotgun (WGS) entry which is preliminary data.</text>
</comment>
<organism evidence="3 4">
    <name type="scientific">Candidozyma pseudohaemuli</name>
    <dbReference type="NCBI Taxonomy" id="418784"/>
    <lineage>
        <taxon>Eukaryota</taxon>
        <taxon>Fungi</taxon>
        <taxon>Dikarya</taxon>
        <taxon>Ascomycota</taxon>
        <taxon>Saccharomycotina</taxon>
        <taxon>Pichiomycetes</taxon>
        <taxon>Metschnikowiaceae</taxon>
        <taxon>Candidozyma</taxon>
    </lineage>
</organism>
<reference evidence="3 4" key="1">
    <citation type="submission" date="2018-03" db="EMBL/GenBank/DDBJ databases">
        <title>Candida pseudohaemulonii genome assembly and annotation.</title>
        <authorList>
            <person name="Munoz J.F."/>
            <person name="Gade L.G."/>
            <person name="Chow N.A."/>
            <person name="Litvintseva A.P."/>
            <person name="Loparev V.N."/>
            <person name="Cuomo C.A."/>
        </authorList>
    </citation>
    <scope>NUCLEOTIDE SEQUENCE [LARGE SCALE GENOMIC DNA]</scope>
    <source>
        <strain evidence="3 4">B12108</strain>
    </source>
</reference>
<dbReference type="OrthoDB" id="4096972at2759"/>
<feature type="compositionally biased region" description="Acidic residues" evidence="1">
    <location>
        <begin position="160"/>
        <end position="188"/>
    </location>
</feature>